<dbReference type="GO" id="GO:0005634">
    <property type="term" value="C:nucleus"/>
    <property type="evidence" value="ECO:0007669"/>
    <property type="project" value="UniProtKB-SubCell"/>
</dbReference>
<evidence type="ECO:0000313" key="10">
    <source>
        <dbReference type="EMBL" id="VFV29256.1"/>
    </source>
</evidence>
<keyword evidence="11" id="KW-1185">Reference proteome</keyword>
<feature type="domain" description="Core Histone H2A/H2B/H3" evidence="9">
    <location>
        <begin position="2"/>
        <end position="79"/>
    </location>
</feature>
<evidence type="ECO:0000256" key="5">
    <source>
        <dbReference type="ARBA" id="ARBA00022481"/>
    </source>
</evidence>
<gene>
    <name evidence="10" type="ORF">LYPA_23C001801</name>
</gene>
<evidence type="ECO:0000256" key="1">
    <source>
        <dbReference type="ARBA" id="ARBA00004123"/>
    </source>
</evidence>
<dbReference type="PRINTS" id="PR00622">
    <property type="entry name" value="HISTONEH3"/>
</dbReference>
<evidence type="ECO:0000313" key="11">
    <source>
        <dbReference type="Proteomes" id="UP000386466"/>
    </source>
</evidence>
<keyword evidence="4" id="KW-0158">Chromosome</keyword>
<dbReference type="EMBL" id="CAAGRJ010012527">
    <property type="protein sequence ID" value="VFV29256.1"/>
    <property type="molecule type" value="Genomic_DNA"/>
</dbReference>
<evidence type="ECO:0000256" key="2">
    <source>
        <dbReference type="ARBA" id="ARBA00004286"/>
    </source>
</evidence>
<organism evidence="10 11">
    <name type="scientific">Lynx pardinus</name>
    <name type="common">Iberian lynx</name>
    <name type="synonym">Felis pardina</name>
    <dbReference type="NCBI Taxonomy" id="191816"/>
    <lineage>
        <taxon>Eukaryota</taxon>
        <taxon>Metazoa</taxon>
        <taxon>Chordata</taxon>
        <taxon>Craniata</taxon>
        <taxon>Vertebrata</taxon>
        <taxon>Euteleostomi</taxon>
        <taxon>Mammalia</taxon>
        <taxon>Eutheria</taxon>
        <taxon>Laurasiatheria</taxon>
        <taxon>Carnivora</taxon>
        <taxon>Feliformia</taxon>
        <taxon>Felidae</taxon>
        <taxon>Felinae</taxon>
        <taxon>Lynx</taxon>
    </lineage>
</organism>
<dbReference type="GO" id="GO:0030527">
    <property type="term" value="F:structural constituent of chromatin"/>
    <property type="evidence" value="ECO:0007669"/>
    <property type="project" value="InterPro"/>
</dbReference>
<dbReference type="InterPro" id="IPR000164">
    <property type="entry name" value="Histone_H3/CENP-A"/>
</dbReference>
<dbReference type="InterPro" id="IPR009072">
    <property type="entry name" value="Histone-fold"/>
</dbReference>
<accession>A0A485NBM5</accession>
<evidence type="ECO:0000256" key="4">
    <source>
        <dbReference type="ARBA" id="ARBA00022454"/>
    </source>
</evidence>
<sequence length="89" mass="9914">MRRSQTPAGLLIRKLPSQRLARELAQDFKTPLPSQSTALGALQEASEAYLVGLFEDTSLWAVHAERAIITPKDTQLAHCTEERVLKMVL</sequence>
<comment type="similarity">
    <text evidence="3">Belongs to the histone H3 family.</text>
</comment>
<keyword evidence="8" id="KW-0544">Nucleosome core</keyword>
<dbReference type="Proteomes" id="UP000386466">
    <property type="component" value="Unassembled WGS sequence"/>
</dbReference>
<dbReference type="GO" id="GO:0000786">
    <property type="term" value="C:nucleosome"/>
    <property type="evidence" value="ECO:0007669"/>
    <property type="project" value="UniProtKB-KW"/>
</dbReference>
<keyword evidence="5" id="KW-0488">Methylation</keyword>
<dbReference type="Gene3D" id="1.10.20.10">
    <property type="entry name" value="Histone, subunit A"/>
    <property type="match status" value="1"/>
</dbReference>
<evidence type="ECO:0000256" key="7">
    <source>
        <dbReference type="ARBA" id="ARBA00023242"/>
    </source>
</evidence>
<comment type="subcellular location">
    <subcellularLocation>
        <location evidence="2">Chromosome</location>
    </subcellularLocation>
    <subcellularLocation>
        <location evidence="1">Nucleus</location>
    </subcellularLocation>
</comment>
<evidence type="ECO:0000259" key="9">
    <source>
        <dbReference type="Pfam" id="PF00125"/>
    </source>
</evidence>
<name>A0A485NBM5_LYNPA</name>
<protein>
    <submittedName>
        <fullName evidence="10">Histone-like isoform 2</fullName>
    </submittedName>
</protein>
<evidence type="ECO:0000256" key="8">
    <source>
        <dbReference type="ARBA" id="ARBA00023269"/>
    </source>
</evidence>
<dbReference type="GO" id="GO:0003677">
    <property type="term" value="F:DNA binding"/>
    <property type="evidence" value="ECO:0007669"/>
    <property type="project" value="UniProtKB-KW"/>
</dbReference>
<keyword evidence="6" id="KW-0238">DNA-binding</keyword>
<dbReference type="SUPFAM" id="SSF47113">
    <property type="entry name" value="Histone-fold"/>
    <property type="match status" value="1"/>
</dbReference>
<dbReference type="FunFam" id="1.10.20.10:FF:000085">
    <property type="entry name" value="Histone H3.2"/>
    <property type="match status" value="1"/>
</dbReference>
<reference evidence="10 11" key="1">
    <citation type="submission" date="2019-01" db="EMBL/GenBank/DDBJ databases">
        <authorList>
            <person name="Alioto T."/>
            <person name="Alioto T."/>
        </authorList>
    </citation>
    <scope>NUCLEOTIDE SEQUENCE [LARGE SCALE GENOMIC DNA]</scope>
</reference>
<dbReference type="Pfam" id="PF00125">
    <property type="entry name" value="Histone"/>
    <property type="match status" value="1"/>
</dbReference>
<dbReference type="InterPro" id="IPR007125">
    <property type="entry name" value="H2A/H2B/H3"/>
</dbReference>
<dbReference type="AlphaFoldDB" id="A0A485NBM5"/>
<dbReference type="PANTHER" id="PTHR11426">
    <property type="entry name" value="HISTONE H3"/>
    <property type="match status" value="1"/>
</dbReference>
<dbReference type="SMART" id="SM00428">
    <property type="entry name" value="H3"/>
    <property type="match status" value="1"/>
</dbReference>
<evidence type="ECO:0000256" key="6">
    <source>
        <dbReference type="ARBA" id="ARBA00023125"/>
    </source>
</evidence>
<dbReference type="GO" id="GO:0046982">
    <property type="term" value="F:protein heterodimerization activity"/>
    <property type="evidence" value="ECO:0007669"/>
    <property type="project" value="InterPro"/>
</dbReference>
<proteinExistence type="inferred from homology"/>
<keyword evidence="7" id="KW-0539">Nucleus</keyword>
<evidence type="ECO:0000256" key="3">
    <source>
        <dbReference type="ARBA" id="ARBA00010343"/>
    </source>
</evidence>